<evidence type="ECO:0000313" key="2">
    <source>
        <dbReference type="EMBL" id="KAH0576526.1"/>
    </source>
</evidence>
<organism evidence="1">
    <name type="scientific">Spironucleus salmonicida</name>
    <dbReference type="NCBI Taxonomy" id="348837"/>
    <lineage>
        <taxon>Eukaryota</taxon>
        <taxon>Metamonada</taxon>
        <taxon>Diplomonadida</taxon>
        <taxon>Hexamitidae</taxon>
        <taxon>Hexamitinae</taxon>
        <taxon>Spironucleus</taxon>
    </lineage>
</organism>
<keyword evidence="3" id="KW-1185">Reference proteome</keyword>
<gene>
    <name evidence="1" type="ORF">SS50377_14319</name>
    <name evidence="2" type="ORF">SS50377_22090</name>
</gene>
<protein>
    <submittedName>
        <fullName evidence="1">Uncharacterized protein</fullName>
    </submittedName>
</protein>
<reference evidence="2" key="2">
    <citation type="submission" date="2020-12" db="EMBL/GenBank/DDBJ databases">
        <title>New Spironucleus salmonicida genome in near-complete chromosomes.</title>
        <authorList>
            <person name="Xu F."/>
            <person name="Kurt Z."/>
            <person name="Jimenez-Gonzalez A."/>
            <person name="Astvaldsson A."/>
            <person name="Andersson J.O."/>
            <person name="Svard S.G."/>
        </authorList>
    </citation>
    <scope>NUCLEOTIDE SEQUENCE</scope>
    <source>
        <strain evidence="2">ATCC 50377</strain>
    </source>
</reference>
<evidence type="ECO:0000313" key="3">
    <source>
        <dbReference type="Proteomes" id="UP000018208"/>
    </source>
</evidence>
<sequence length="169" mass="20303">MSQIIFSSVVTLGTRYYYKNSMPKYSADNNTDIKRNISQHKQLLTERTYPPFEQAVQRRCPQYLQDRLQKFRRNYKIALTNFNKSSLKTDPVLNKLKIDTKLYKEVQWQIFDLMRTNILGYEIVDYRYASKDFVTRFNERLMDSIEGQKLILCEQRHYDVLNTTGNFIK</sequence>
<accession>V6LND9</accession>
<name>V6LND9_9EUKA</name>
<dbReference type="Proteomes" id="UP000018208">
    <property type="component" value="Unassembled WGS sequence"/>
</dbReference>
<dbReference type="AlphaFoldDB" id="V6LND9"/>
<dbReference type="VEuPathDB" id="GiardiaDB:SS50377_22090"/>
<dbReference type="EMBL" id="KI546089">
    <property type="protein sequence ID" value="EST45748.1"/>
    <property type="molecule type" value="Genomic_DNA"/>
</dbReference>
<evidence type="ECO:0000313" key="1">
    <source>
        <dbReference type="EMBL" id="EST45748.1"/>
    </source>
</evidence>
<reference evidence="1 2" key="1">
    <citation type="journal article" date="2014" name="PLoS Genet.">
        <title>The Genome of Spironucleus salmonicida Highlights a Fish Pathogen Adapted to Fluctuating Environments.</title>
        <authorList>
            <person name="Xu F."/>
            <person name="Jerlstrom-Hultqvist J."/>
            <person name="Einarsson E."/>
            <person name="Astvaldsson A."/>
            <person name="Svard S.G."/>
            <person name="Andersson J.O."/>
        </authorList>
    </citation>
    <scope>NUCLEOTIDE SEQUENCE</scope>
    <source>
        <strain evidence="2">ATCC 50377</strain>
    </source>
</reference>
<proteinExistence type="predicted"/>
<dbReference type="EMBL" id="AUWU02000002">
    <property type="protein sequence ID" value="KAH0576526.1"/>
    <property type="molecule type" value="Genomic_DNA"/>
</dbReference>